<dbReference type="EMBL" id="CP045226">
    <property type="protein sequence ID" value="QFS46235.1"/>
    <property type="molecule type" value="Genomic_DNA"/>
</dbReference>
<name>A0A5P8W0I6_9NOSO</name>
<evidence type="ECO:0000313" key="1">
    <source>
        <dbReference type="EMBL" id="QFS46235.1"/>
    </source>
</evidence>
<reference evidence="1 2" key="1">
    <citation type="submission" date="2019-10" db="EMBL/GenBank/DDBJ databases">
        <title>Genomic and transcriptomic insights into the perfect genentic adaptation of a filamentous nitrogen-fixing cyanobacterium to rice fields.</title>
        <authorList>
            <person name="Chen Z."/>
        </authorList>
    </citation>
    <scope>NUCLEOTIDE SEQUENCE [LARGE SCALE GENOMIC DNA]</scope>
    <source>
        <strain evidence="1">CCNUC1</strain>
    </source>
</reference>
<organism evidence="1 2">
    <name type="scientific">Nostoc sphaeroides CCNUC1</name>
    <dbReference type="NCBI Taxonomy" id="2653204"/>
    <lineage>
        <taxon>Bacteria</taxon>
        <taxon>Bacillati</taxon>
        <taxon>Cyanobacteriota</taxon>
        <taxon>Cyanophyceae</taxon>
        <taxon>Nostocales</taxon>
        <taxon>Nostocaceae</taxon>
        <taxon>Nostoc</taxon>
    </lineage>
</organism>
<dbReference type="Proteomes" id="UP000326678">
    <property type="component" value="Chromosome Gxm1"/>
</dbReference>
<dbReference type="KEGG" id="nsh:GXM_03715"/>
<protein>
    <submittedName>
        <fullName evidence="1">IS4 transposase</fullName>
    </submittedName>
</protein>
<sequence length="62" mass="7463">MEQGEYIVTTDRGLYAEWLYQQILNCGWHPFMRINLQGQFKIKGTVSWLPLNQYGSVKDFWY</sequence>
<gene>
    <name evidence="1" type="ORF">GXM_03715</name>
</gene>
<dbReference type="AlphaFoldDB" id="A0A5P8W0I6"/>
<keyword evidence="2" id="KW-1185">Reference proteome</keyword>
<dbReference type="RefSeq" id="WP_118168235.1">
    <property type="nucleotide sequence ID" value="NZ_CP045226.1"/>
</dbReference>
<proteinExistence type="predicted"/>
<accession>A0A5P8W0I6</accession>
<evidence type="ECO:0000313" key="2">
    <source>
        <dbReference type="Proteomes" id="UP000326678"/>
    </source>
</evidence>